<evidence type="ECO:0008006" key="4">
    <source>
        <dbReference type="Google" id="ProtNLM"/>
    </source>
</evidence>
<evidence type="ECO:0000256" key="1">
    <source>
        <dbReference type="SAM" id="MobiDB-lite"/>
    </source>
</evidence>
<dbReference type="PANTHER" id="PTHR31286:SF180">
    <property type="entry name" value="OS10G0362600 PROTEIN"/>
    <property type="match status" value="1"/>
</dbReference>
<comment type="caution">
    <text evidence="2">The sequence shown here is derived from an EMBL/GenBank/DDBJ whole genome shotgun (WGS) entry which is preliminary data.</text>
</comment>
<keyword evidence="3" id="KW-1185">Reference proteome</keyword>
<dbReference type="InterPro" id="IPR040256">
    <property type="entry name" value="At4g02000-like"/>
</dbReference>
<protein>
    <recommendedName>
        <fullName evidence="4">ATPase, F1/V1/A1 complex, alpha/beta subunit, Zinc knuckle CX2CX4HX4C</fullName>
    </recommendedName>
</protein>
<feature type="region of interest" description="Disordered" evidence="1">
    <location>
        <begin position="242"/>
        <end position="268"/>
    </location>
</feature>
<evidence type="ECO:0000313" key="2">
    <source>
        <dbReference type="EMBL" id="PWA77409.1"/>
    </source>
</evidence>
<dbReference type="EMBL" id="PKPP01002130">
    <property type="protein sequence ID" value="PWA77409.1"/>
    <property type="molecule type" value="Genomic_DNA"/>
</dbReference>
<dbReference type="PANTHER" id="PTHR31286">
    <property type="entry name" value="GLYCINE-RICH CELL WALL STRUCTURAL PROTEIN 1.8-LIKE"/>
    <property type="match status" value="1"/>
</dbReference>
<gene>
    <name evidence="2" type="ORF">CTI12_AA224370</name>
</gene>
<feature type="compositionally biased region" description="Low complexity" evidence="1">
    <location>
        <begin position="242"/>
        <end position="258"/>
    </location>
</feature>
<feature type="region of interest" description="Disordered" evidence="1">
    <location>
        <begin position="63"/>
        <end position="100"/>
    </location>
</feature>
<sequence>MDMGKKVNNEAGVLLNKEVSAVDIDINFGSISAVSECEKGENVEACTDKSNEAELLDKVEVSVEDDDQNKQDSTSVGNCAEDDVISPTVSNSNNSLDKEVKVNTDGPANKSYAYVANKNVPVIDNKLKTIPTEIDENGYARVLVEVQAKKGLPDKIDIKYRNSFKEVIGQKSVQVKYDWTPPICTECNVFGHNNSQCNKACTGTNSTDKGKEVDCNKEDSNDDGFIGVAYKRTGKNNNVVNKPNNQNIANKPNNQNKKFNTNGGYGNKTKTVYEQKKVNVEKTAQVSTAERITTSTVDNNKKYDSTTNGGGKKKSMVKTCTSMSNQFAALEDYEEGEMLEIQSMSEREKVDYFIRIKKWPSNEESKDWSTDMFGYFRKRWELIVDVNGQNVTSIEEDVYSVEEGIAKEMNVGDIRGMDRNVLHDC</sequence>
<reference evidence="2 3" key="1">
    <citation type="journal article" date="2018" name="Mol. Plant">
        <title>The genome of Artemisia annua provides insight into the evolution of Asteraceae family and artemisinin biosynthesis.</title>
        <authorList>
            <person name="Shen Q."/>
            <person name="Zhang L."/>
            <person name="Liao Z."/>
            <person name="Wang S."/>
            <person name="Yan T."/>
            <person name="Shi P."/>
            <person name="Liu M."/>
            <person name="Fu X."/>
            <person name="Pan Q."/>
            <person name="Wang Y."/>
            <person name="Lv Z."/>
            <person name="Lu X."/>
            <person name="Zhang F."/>
            <person name="Jiang W."/>
            <person name="Ma Y."/>
            <person name="Chen M."/>
            <person name="Hao X."/>
            <person name="Li L."/>
            <person name="Tang Y."/>
            <person name="Lv G."/>
            <person name="Zhou Y."/>
            <person name="Sun X."/>
            <person name="Brodelius P.E."/>
            <person name="Rose J.K.C."/>
            <person name="Tang K."/>
        </authorList>
    </citation>
    <scope>NUCLEOTIDE SEQUENCE [LARGE SCALE GENOMIC DNA]</scope>
    <source>
        <strain evidence="3">cv. Huhao1</strain>
        <tissue evidence="2">Leaf</tissue>
    </source>
</reference>
<dbReference type="AlphaFoldDB" id="A0A2U1NV76"/>
<name>A0A2U1NV76_ARTAN</name>
<evidence type="ECO:0000313" key="3">
    <source>
        <dbReference type="Proteomes" id="UP000245207"/>
    </source>
</evidence>
<organism evidence="2 3">
    <name type="scientific">Artemisia annua</name>
    <name type="common">Sweet wormwood</name>
    <dbReference type="NCBI Taxonomy" id="35608"/>
    <lineage>
        <taxon>Eukaryota</taxon>
        <taxon>Viridiplantae</taxon>
        <taxon>Streptophyta</taxon>
        <taxon>Embryophyta</taxon>
        <taxon>Tracheophyta</taxon>
        <taxon>Spermatophyta</taxon>
        <taxon>Magnoliopsida</taxon>
        <taxon>eudicotyledons</taxon>
        <taxon>Gunneridae</taxon>
        <taxon>Pentapetalae</taxon>
        <taxon>asterids</taxon>
        <taxon>campanulids</taxon>
        <taxon>Asterales</taxon>
        <taxon>Asteraceae</taxon>
        <taxon>Asteroideae</taxon>
        <taxon>Anthemideae</taxon>
        <taxon>Artemisiinae</taxon>
        <taxon>Artemisia</taxon>
    </lineage>
</organism>
<dbReference type="Proteomes" id="UP000245207">
    <property type="component" value="Unassembled WGS sequence"/>
</dbReference>
<proteinExistence type="predicted"/>
<accession>A0A2U1NV76</accession>